<evidence type="ECO:0000313" key="9">
    <source>
        <dbReference type="Proteomes" id="UP000242972"/>
    </source>
</evidence>
<evidence type="ECO:0000256" key="6">
    <source>
        <dbReference type="PROSITE-ProRule" id="PRU01373"/>
    </source>
</evidence>
<dbReference type="PANTHER" id="PTHR30582">
    <property type="entry name" value="L,D-TRANSPEPTIDASE"/>
    <property type="match status" value="1"/>
</dbReference>
<comment type="caution">
    <text evidence="8">The sequence shown here is derived from an EMBL/GenBank/DDBJ whole genome shotgun (WGS) entry which is preliminary data.</text>
</comment>
<feature type="active site" description="Nucleophile" evidence="6">
    <location>
        <position position="147"/>
    </location>
</feature>
<feature type="active site" description="Proton donor/acceptor" evidence="6">
    <location>
        <position position="131"/>
    </location>
</feature>
<gene>
    <name evidence="8" type="ORF">C7B46_14755</name>
</gene>
<dbReference type="PANTHER" id="PTHR30582:SF2">
    <property type="entry name" value="L,D-TRANSPEPTIDASE YCIB-RELATED"/>
    <property type="match status" value="1"/>
</dbReference>
<evidence type="ECO:0000256" key="2">
    <source>
        <dbReference type="ARBA" id="ARBA00022679"/>
    </source>
</evidence>
<evidence type="ECO:0000256" key="1">
    <source>
        <dbReference type="ARBA" id="ARBA00004752"/>
    </source>
</evidence>
<name>A0A2T2XD19_9FIRM</name>
<dbReference type="InterPro" id="IPR050979">
    <property type="entry name" value="LD-transpeptidase"/>
</dbReference>
<organism evidence="8 9">
    <name type="scientific">Sulfobacillus benefaciens</name>
    <dbReference type="NCBI Taxonomy" id="453960"/>
    <lineage>
        <taxon>Bacteria</taxon>
        <taxon>Bacillati</taxon>
        <taxon>Bacillota</taxon>
        <taxon>Clostridia</taxon>
        <taxon>Eubacteriales</taxon>
        <taxon>Clostridiales Family XVII. Incertae Sedis</taxon>
        <taxon>Sulfobacillus</taxon>
    </lineage>
</organism>
<feature type="domain" description="L,D-TPase catalytic" evidence="7">
    <location>
        <begin position="51"/>
        <end position="182"/>
    </location>
</feature>
<evidence type="ECO:0000259" key="7">
    <source>
        <dbReference type="PROSITE" id="PS52029"/>
    </source>
</evidence>
<dbReference type="SUPFAM" id="SSF141523">
    <property type="entry name" value="L,D-transpeptidase catalytic domain-like"/>
    <property type="match status" value="1"/>
</dbReference>
<dbReference type="PROSITE" id="PS52029">
    <property type="entry name" value="LD_TPASE"/>
    <property type="match status" value="1"/>
</dbReference>
<dbReference type="GO" id="GO:0016740">
    <property type="term" value="F:transferase activity"/>
    <property type="evidence" value="ECO:0007669"/>
    <property type="project" value="UniProtKB-KW"/>
</dbReference>
<evidence type="ECO:0000256" key="4">
    <source>
        <dbReference type="ARBA" id="ARBA00022984"/>
    </source>
</evidence>
<dbReference type="GO" id="GO:0071555">
    <property type="term" value="P:cell wall organization"/>
    <property type="evidence" value="ECO:0007669"/>
    <property type="project" value="UniProtKB-UniRule"/>
</dbReference>
<keyword evidence="4 6" id="KW-0573">Peptidoglycan synthesis</keyword>
<dbReference type="AlphaFoldDB" id="A0A2T2XD19"/>
<proteinExistence type="predicted"/>
<reference evidence="8 9" key="1">
    <citation type="journal article" date="2014" name="BMC Genomics">
        <title>Comparison of environmental and isolate Sulfobacillus genomes reveals diverse carbon, sulfur, nitrogen, and hydrogen metabolisms.</title>
        <authorList>
            <person name="Justice N.B."/>
            <person name="Norman A."/>
            <person name="Brown C.T."/>
            <person name="Singh A."/>
            <person name="Thomas B.C."/>
            <person name="Banfield J.F."/>
        </authorList>
    </citation>
    <scope>NUCLEOTIDE SEQUENCE [LARGE SCALE GENOMIC DNA]</scope>
    <source>
        <strain evidence="8">AMDSBA4</strain>
    </source>
</reference>
<dbReference type="GO" id="GO:0018104">
    <property type="term" value="P:peptidoglycan-protein cross-linking"/>
    <property type="evidence" value="ECO:0007669"/>
    <property type="project" value="TreeGrafter"/>
</dbReference>
<dbReference type="CDD" id="cd16913">
    <property type="entry name" value="YkuD_like"/>
    <property type="match status" value="1"/>
</dbReference>
<keyword evidence="3 6" id="KW-0133">Cell shape</keyword>
<dbReference type="GO" id="GO:0071972">
    <property type="term" value="F:peptidoglycan L,D-transpeptidase activity"/>
    <property type="evidence" value="ECO:0007669"/>
    <property type="project" value="TreeGrafter"/>
</dbReference>
<dbReference type="Gene3D" id="2.40.440.10">
    <property type="entry name" value="L,D-transpeptidase catalytic domain-like"/>
    <property type="match status" value="1"/>
</dbReference>
<dbReference type="EMBL" id="PXYW01000044">
    <property type="protein sequence ID" value="PSR32347.1"/>
    <property type="molecule type" value="Genomic_DNA"/>
</dbReference>
<keyword evidence="5 6" id="KW-0961">Cell wall biogenesis/degradation</keyword>
<dbReference type="GO" id="GO:0008360">
    <property type="term" value="P:regulation of cell shape"/>
    <property type="evidence" value="ECO:0007669"/>
    <property type="project" value="UniProtKB-UniRule"/>
</dbReference>
<comment type="pathway">
    <text evidence="1 6">Cell wall biogenesis; peptidoglycan biosynthesis.</text>
</comment>
<dbReference type="Proteomes" id="UP000242972">
    <property type="component" value="Unassembled WGS sequence"/>
</dbReference>
<evidence type="ECO:0000256" key="5">
    <source>
        <dbReference type="ARBA" id="ARBA00023316"/>
    </source>
</evidence>
<protein>
    <recommendedName>
        <fullName evidence="7">L,D-TPase catalytic domain-containing protein</fullName>
    </recommendedName>
</protein>
<keyword evidence="2" id="KW-0808">Transferase</keyword>
<dbReference type="InterPro" id="IPR038063">
    <property type="entry name" value="Transpep_catalytic_dom"/>
</dbReference>
<dbReference type="GO" id="GO:0005576">
    <property type="term" value="C:extracellular region"/>
    <property type="evidence" value="ECO:0007669"/>
    <property type="project" value="TreeGrafter"/>
</dbReference>
<dbReference type="UniPathway" id="UPA00219"/>
<dbReference type="Pfam" id="PF03734">
    <property type="entry name" value="YkuD"/>
    <property type="match status" value="1"/>
</dbReference>
<accession>A0A2T2XD19</accession>
<dbReference type="InterPro" id="IPR005490">
    <property type="entry name" value="LD_TPept_cat_dom"/>
</dbReference>
<evidence type="ECO:0000313" key="8">
    <source>
        <dbReference type="EMBL" id="PSR32347.1"/>
    </source>
</evidence>
<sequence length="216" mass="24528">MKLWYLLLFPYLMFGMILAKALPSVYAKDVFRSPMPATLGDYSPTVDFTGKWLKINLSRQQLDVYNDQRLLRVMPISSGVPPKWTTPDGTFWIFRKVADDHMRGGIPGSKDSWDVEHVPWAQYIYGGIAIHGAWWNHQFGVPRSHGCIQLPTRTFNPDPGDIPDDAKWLYHYTKIGTPVVIIGQTPLITKAPLQHPNPVPQDVLPIFARYGASLTR</sequence>
<evidence type="ECO:0000256" key="3">
    <source>
        <dbReference type="ARBA" id="ARBA00022960"/>
    </source>
</evidence>